<sequence length="325" mass="36455">MTPSPTLSLYIYIYIYIFVGFFVDCRSPLFAIRKWAALLTPGQRQALAQIGFWEIYRIRPFSLDRALIMELSLRYRSETCSILLRCSEVAPTLADVTRILGARSEGESFLSIPPGMSTSYASDYKELFGIPFEKIKGRHDSEIHLGKLRWEFTGVPHCAERMIGGRAPPISIFLGRRPSRWGKGLMEEDGVGGMQREFGRDTPYLSDGSTFFDEDTVPPQCGKRSPLLGELFDLSPGLGLEAHHPSSSSSRSTGTIIPDNSLLVIWNIEWTPMRVEPIPATYVTSSQAFRTTVHLICMLLVMPTFLGEVHRQLSLPQTSCEITLP</sequence>
<evidence type="ECO:0000256" key="1">
    <source>
        <dbReference type="SAM" id="Phobius"/>
    </source>
</evidence>
<evidence type="ECO:0000313" key="2">
    <source>
        <dbReference type="EMBL" id="ERM93883.1"/>
    </source>
</evidence>
<dbReference type="AlphaFoldDB" id="W1NEQ2"/>
<gene>
    <name evidence="2" type="ORF">AMTR_s00139p00081730</name>
</gene>
<keyword evidence="1" id="KW-0812">Transmembrane</keyword>
<proteinExistence type="predicted"/>
<dbReference type="Gramene" id="ERM93883">
    <property type="protein sequence ID" value="ERM93883"/>
    <property type="gene ID" value="AMTR_s00139p00081730"/>
</dbReference>
<dbReference type="HOGENOM" id="CLU_068553_0_0_1"/>
<reference evidence="3" key="1">
    <citation type="journal article" date="2013" name="Science">
        <title>The Amborella genome and the evolution of flowering plants.</title>
        <authorList>
            <consortium name="Amborella Genome Project"/>
        </authorList>
    </citation>
    <scope>NUCLEOTIDE SEQUENCE [LARGE SCALE GENOMIC DNA]</scope>
</reference>
<keyword evidence="1" id="KW-1133">Transmembrane helix</keyword>
<dbReference type="Proteomes" id="UP000017836">
    <property type="component" value="Unassembled WGS sequence"/>
</dbReference>
<evidence type="ECO:0008006" key="4">
    <source>
        <dbReference type="Google" id="ProtNLM"/>
    </source>
</evidence>
<accession>W1NEQ2</accession>
<keyword evidence="1" id="KW-0472">Membrane</keyword>
<dbReference type="EMBL" id="KI397552">
    <property type="protein sequence ID" value="ERM93883.1"/>
    <property type="molecule type" value="Genomic_DNA"/>
</dbReference>
<evidence type="ECO:0000313" key="3">
    <source>
        <dbReference type="Proteomes" id="UP000017836"/>
    </source>
</evidence>
<organism evidence="2 3">
    <name type="scientific">Amborella trichopoda</name>
    <dbReference type="NCBI Taxonomy" id="13333"/>
    <lineage>
        <taxon>Eukaryota</taxon>
        <taxon>Viridiplantae</taxon>
        <taxon>Streptophyta</taxon>
        <taxon>Embryophyta</taxon>
        <taxon>Tracheophyta</taxon>
        <taxon>Spermatophyta</taxon>
        <taxon>Magnoliopsida</taxon>
        <taxon>Amborellales</taxon>
        <taxon>Amborellaceae</taxon>
        <taxon>Amborella</taxon>
    </lineage>
</organism>
<protein>
    <recommendedName>
        <fullName evidence="4">Aminotransferase-like plant mobile domain-containing protein</fullName>
    </recommendedName>
</protein>
<keyword evidence="3" id="KW-1185">Reference proteome</keyword>
<name>W1NEQ2_AMBTC</name>
<feature type="transmembrane region" description="Helical" evidence="1">
    <location>
        <begin position="6"/>
        <end position="25"/>
    </location>
</feature>